<comment type="caution">
    <text evidence="2">The sequence shown here is derived from an EMBL/GenBank/DDBJ whole genome shotgun (WGS) entry which is preliminary data.</text>
</comment>
<dbReference type="InterPro" id="IPR013154">
    <property type="entry name" value="ADH-like_N"/>
</dbReference>
<evidence type="ECO:0000313" key="2">
    <source>
        <dbReference type="EMBL" id="KAK0543850.1"/>
    </source>
</evidence>
<gene>
    <name evidence="2" type="ORF">OC846_006263</name>
</gene>
<dbReference type="Proteomes" id="UP001176517">
    <property type="component" value="Unassembled WGS sequence"/>
</dbReference>
<dbReference type="SUPFAM" id="SSF51735">
    <property type="entry name" value="NAD(P)-binding Rossmann-fold domains"/>
    <property type="match status" value="1"/>
</dbReference>
<dbReference type="SUPFAM" id="SSF50129">
    <property type="entry name" value="GroES-like"/>
    <property type="match status" value="1"/>
</dbReference>
<organism evidence="2 3">
    <name type="scientific">Tilletia horrida</name>
    <dbReference type="NCBI Taxonomy" id="155126"/>
    <lineage>
        <taxon>Eukaryota</taxon>
        <taxon>Fungi</taxon>
        <taxon>Dikarya</taxon>
        <taxon>Basidiomycota</taxon>
        <taxon>Ustilaginomycotina</taxon>
        <taxon>Exobasidiomycetes</taxon>
        <taxon>Tilletiales</taxon>
        <taxon>Tilletiaceae</taxon>
        <taxon>Tilletia</taxon>
    </lineage>
</organism>
<dbReference type="AlphaFoldDB" id="A0AAN6JPH6"/>
<accession>A0AAN6JPH6</accession>
<dbReference type="Gene3D" id="3.40.50.720">
    <property type="entry name" value="NAD(P)-binding Rossmann-like Domain"/>
    <property type="match status" value="1"/>
</dbReference>
<evidence type="ECO:0000313" key="3">
    <source>
        <dbReference type="Proteomes" id="UP001176517"/>
    </source>
</evidence>
<dbReference type="EMBL" id="JAPDMZ010000321">
    <property type="protein sequence ID" value="KAK0543850.1"/>
    <property type="molecule type" value="Genomic_DNA"/>
</dbReference>
<protein>
    <recommendedName>
        <fullName evidence="1">Enoyl reductase (ER) domain-containing protein</fullName>
    </recommendedName>
</protein>
<dbReference type="Pfam" id="PF13602">
    <property type="entry name" value="ADH_zinc_N_2"/>
    <property type="match status" value="1"/>
</dbReference>
<dbReference type="Pfam" id="PF08240">
    <property type="entry name" value="ADH_N"/>
    <property type="match status" value="1"/>
</dbReference>
<dbReference type="InterPro" id="IPR011032">
    <property type="entry name" value="GroES-like_sf"/>
</dbReference>
<dbReference type="SMART" id="SM00829">
    <property type="entry name" value="PKS_ER"/>
    <property type="match status" value="1"/>
</dbReference>
<dbReference type="InterPro" id="IPR052585">
    <property type="entry name" value="Lipid_raft_assoc_Zn_ADH"/>
</dbReference>
<evidence type="ECO:0000259" key="1">
    <source>
        <dbReference type="SMART" id="SM00829"/>
    </source>
</evidence>
<sequence>MFHNISCSTMPQDNQALPSADAWQISRPGNIVDVLKFNSIQLPKLGPDQVLIKVAYAALNPVDYKLAALMPSFVQKTPRTAATDFSGHVVRLGSDALKTQYPWLGEANAAVFGITRNIPPIKAGLTGALSTYTIANAADIQPVPDSEAATKSGVTLENAAGLGIVAATAAAMAEHVHEGDRVLINGGTSAVGLIAAELARVKGASFVVATGSGAKIQFLKDRGLDDVVDYRATDAKTELAKRYGSQPFDVALDTIGSQELHVHSAAYLKPNARWVNIGASVLKPDSSVFSTTVLSLVTWALRAKLPRFLGGYARALVQLGPDFKDLKFIREQLQAGKIRLVTDSVFEWKQAPEAYRKLIGGRALGKIIVKVEQ</sequence>
<dbReference type="PANTHER" id="PTHR43482">
    <property type="entry name" value="PROTEIN AST1-RELATED"/>
    <property type="match status" value="1"/>
</dbReference>
<dbReference type="PANTHER" id="PTHR43482:SF1">
    <property type="entry name" value="PROTEIN AST1-RELATED"/>
    <property type="match status" value="1"/>
</dbReference>
<reference evidence="2" key="1">
    <citation type="journal article" date="2023" name="PhytoFront">
        <title>Draft Genome Resources of Seven Strains of Tilletia horrida, Causal Agent of Kernel Smut of Rice.</title>
        <authorList>
            <person name="Khanal S."/>
            <person name="Antony Babu S."/>
            <person name="Zhou X.G."/>
        </authorList>
    </citation>
    <scope>NUCLEOTIDE SEQUENCE</scope>
    <source>
        <strain evidence="2">TX6</strain>
    </source>
</reference>
<keyword evidence="3" id="KW-1185">Reference proteome</keyword>
<name>A0AAN6JPH6_9BASI</name>
<dbReference type="GO" id="GO:0016491">
    <property type="term" value="F:oxidoreductase activity"/>
    <property type="evidence" value="ECO:0007669"/>
    <property type="project" value="InterPro"/>
</dbReference>
<proteinExistence type="predicted"/>
<dbReference type="CDD" id="cd08267">
    <property type="entry name" value="MDR1"/>
    <property type="match status" value="1"/>
</dbReference>
<feature type="domain" description="Enoyl reductase (ER)" evidence="1">
    <location>
        <begin position="30"/>
        <end position="369"/>
    </location>
</feature>
<dbReference type="InterPro" id="IPR020843">
    <property type="entry name" value="ER"/>
</dbReference>
<dbReference type="Gene3D" id="3.90.180.10">
    <property type="entry name" value="Medium-chain alcohol dehydrogenases, catalytic domain"/>
    <property type="match status" value="1"/>
</dbReference>
<dbReference type="InterPro" id="IPR036291">
    <property type="entry name" value="NAD(P)-bd_dom_sf"/>
</dbReference>